<protein>
    <submittedName>
        <fullName evidence="1">Uncharacterized protein</fullName>
    </submittedName>
</protein>
<dbReference type="Proteomes" id="UP000028582">
    <property type="component" value="Unassembled WGS sequence"/>
</dbReference>
<proteinExistence type="predicted"/>
<dbReference type="AlphaFoldDB" id="A0A081A7J9"/>
<sequence>MAMRERGPRTWGTLLTVVPPIMPIECCESARRPEMERMLLLRKRELVKGFLTSFSGEMTSQRRHYPE</sequence>
<gene>
    <name evidence="1" type="ORF">F444_09487</name>
</gene>
<reference evidence="1 2" key="1">
    <citation type="submission" date="2013-11" db="EMBL/GenBank/DDBJ databases">
        <title>The Genome Sequence of Phytophthora parasitica P1976.</title>
        <authorList>
            <consortium name="The Broad Institute Genomics Platform"/>
            <person name="Russ C."/>
            <person name="Tyler B."/>
            <person name="Panabieres F."/>
            <person name="Shan W."/>
            <person name="Tripathy S."/>
            <person name="Grunwald N."/>
            <person name="Machado M."/>
            <person name="Johnson C.S."/>
            <person name="Walker B."/>
            <person name="Young S."/>
            <person name="Zeng Q."/>
            <person name="Gargeya S."/>
            <person name="Fitzgerald M."/>
            <person name="Haas B."/>
            <person name="Abouelleil A."/>
            <person name="Allen A.W."/>
            <person name="Alvarado L."/>
            <person name="Arachchi H.M."/>
            <person name="Berlin A.M."/>
            <person name="Chapman S.B."/>
            <person name="Gainer-Dewar J."/>
            <person name="Goldberg J."/>
            <person name="Griggs A."/>
            <person name="Gujja S."/>
            <person name="Hansen M."/>
            <person name="Howarth C."/>
            <person name="Imamovic A."/>
            <person name="Ireland A."/>
            <person name="Larimer J."/>
            <person name="McCowan C."/>
            <person name="Murphy C."/>
            <person name="Pearson M."/>
            <person name="Poon T.W."/>
            <person name="Priest M."/>
            <person name="Roberts A."/>
            <person name="Saif S."/>
            <person name="Shea T."/>
            <person name="Sisk P."/>
            <person name="Sykes S."/>
            <person name="Wortman J."/>
            <person name="Nusbaum C."/>
            <person name="Birren B."/>
        </authorList>
    </citation>
    <scope>NUCLEOTIDE SEQUENCE [LARGE SCALE GENOMIC DNA]</scope>
    <source>
        <strain evidence="1 2">P1976</strain>
    </source>
</reference>
<evidence type="ECO:0000313" key="2">
    <source>
        <dbReference type="Proteomes" id="UP000028582"/>
    </source>
</evidence>
<dbReference type="EMBL" id="ANJA01001741">
    <property type="protein sequence ID" value="ETO74860.1"/>
    <property type="molecule type" value="Genomic_DNA"/>
</dbReference>
<name>A0A081A7J9_PHYNI</name>
<evidence type="ECO:0000313" key="1">
    <source>
        <dbReference type="EMBL" id="ETO74860.1"/>
    </source>
</evidence>
<comment type="caution">
    <text evidence="1">The sequence shown here is derived from an EMBL/GenBank/DDBJ whole genome shotgun (WGS) entry which is preliminary data.</text>
</comment>
<accession>A0A081A7J9</accession>
<organism evidence="1 2">
    <name type="scientific">Phytophthora nicotianae P1976</name>
    <dbReference type="NCBI Taxonomy" id="1317066"/>
    <lineage>
        <taxon>Eukaryota</taxon>
        <taxon>Sar</taxon>
        <taxon>Stramenopiles</taxon>
        <taxon>Oomycota</taxon>
        <taxon>Peronosporomycetes</taxon>
        <taxon>Peronosporales</taxon>
        <taxon>Peronosporaceae</taxon>
        <taxon>Phytophthora</taxon>
    </lineage>
</organism>